<keyword evidence="4" id="KW-1185">Reference proteome</keyword>
<feature type="domain" description="CCHC-type" evidence="2">
    <location>
        <begin position="392"/>
        <end position="405"/>
    </location>
</feature>
<dbReference type="GO" id="GO:0003676">
    <property type="term" value="F:nucleic acid binding"/>
    <property type="evidence" value="ECO:0007669"/>
    <property type="project" value="InterPro"/>
</dbReference>
<dbReference type="AlphaFoldDB" id="A0A6J8AHL6"/>
<dbReference type="EMBL" id="CACVKT020001442">
    <property type="protein sequence ID" value="CAC5368130.1"/>
    <property type="molecule type" value="Genomic_DNA"/>
</dbReference>
<organism evidence="3 4">
    <name type="scientific">Mytilus coruscus</name>
    <name type="common">Sea mussel</name>
    <dbReference type="NCBI Taxonomy" id="42192"/>
    <lineage>
        <taxon>Eukaryota</taxon>
        <taxon>Metazoa</taxon>
        <taxon>Spiralia</taxon>
        <taxon>Lophotrochozoa</taxon>
        <taxon>Mollusca</taxon>
        <taxon>Bivalvia</taxon>
        <taxon>Autobranchia</taxon>
        <taxon>Pteriomorphia</taxon>
        <taxon>Mytilida</taxon>
        <taxon>Mytiloidea</taxon>
        <taxon>Mytilidae</taxon>
        <taxon>Mytilinae</taxon>
        <taxon>Mytilus</taxon>
    </lineage>
</organism>
<dbReference type="PANTHER" id="PTHR19963:SF30">
    <property type="entry name" value="ENDONUCLEASE_EXONUCLEASE_PHOSPHATASE DOMAIN-CONTAINING PROTEIN"/>
    <property type="match status" value="1"/>
</dbReference>
<reference evidence="3 4" key="1">
    <citation type="submission" date="2020-06" db="EMBL/GenBank/DDBJ databases">
        <authorList>
            <person name="Li R."/>
            <person name="Bekaert M."/>
        </authorList>
    </citation>
    <scope>NUCLEOTIDE SEQUENCE [LARGE SCALE GENOMIC DNA]</scope>
    <source>
        <strain evidence="4">wild</strain>
    </source>
</reference>
<keyword evidence="1" id="KW-0862">Zinc</keyword>
<evidence type="ECO:0000313" key="3">
    <source>
        <dbReference type="EMBL" id="CAC5368130.1"/>
    </source>
</evidence>
<name>A0A6J8AHL6_MYTCO</name>
<dbReference type="PANTHER" id="PTHR19963">
    <property type="entry name" value="CCHC-TYPE DOMAIN-CONTAINING PROTEIN"/>
    <property type="match status" value="1"/>
</dbReference>
<dbReference type="GO" id="GO:0008270">
    <property type="term" value="F:zinc ion binding"/>
    <property type="evidence" value="ECO:0007669"/>
    <property type="project" value="UniProtKB-KW"/>
</dbReference>
<accession>A0A6J8AHL6</accession>
<evidence type="ECO:0000259" key="2">
    <source>
        <dbReference type="PROSITE" id="PS50158"/>
    </source>
</evidence>
<dbReference type="OrthoDB" id="6091153at2759"/>
<dbReference type="PROSITE" id="PS50158">
    <property type="entry name" value="ZF_CCHC"/>
    <property type="match status" value="1"/>
</dbReference>
<proteinExistence type="predicted"/>
<keyword evidence="1" id="KW-0863">Zinc-finger</keyword>
<gene>
    <name evidence="3" type="ORF">MCOR_7788</name>
</gene>
<keyword evidence="1" id="KW-0479">Metal-binding</keyword>
<dbReference type="InterPro" id="IPR001878">
    <property type="entry name" value="Znf_CCHC"/>
</dbReference>
<protein>
    <recommendedName>
        <fullName evidence="2">CCHC-type domain-containing protein</fullName>
    </recommendedName>
</protein>
<evidence type="ECO:0000256" key="1">
    <source>
        <dbReference type="PROSITE-ProRule" id="PRU00047"/>
    </source>
</evidence>
<evidence type="ECO:0000313" key="4">
    <source>
        <dbReference type="Proteomes" id="UP000507470"/>
    </source>
</evidence>
<sequence length="717" mass="82150">MEENVMKFSEVGSHQAQFHGTFDSMDDDNFDCRSVHSDMGRIEYNKIKGTVRNDDLRRSDNELEALKSENRSLALDIYHLRKQVYSSPHELDLSKHELETVKRTLGMTKGNLYSINKELADSKYELSKLRNDLQEYQQSFWSVFEIGVRKFNWDNSKQVEQLMCCLKDDALTYVSKLPSEVRRSIKQTYELLERRYGDHLLPEQYREKLNPVRKEYKESYTEYAARVGDLVYKAFPGLNPPELLTTLTIENLLRGLPDQSLAYEVSTKSPQSVDEVIKLITWHECCKNSGKKTSSVRQVEIEENEEYTDVEVRKVNGGRPWFVTEERLESRLGVFANEIQHEIKDGHTQLRNDFKDEIGKLSSAIKGNCPNKNAVNRKQNDSPKFSLRDTTCYTCQRKGHISKFCDFNKGRQENQNRVNIQYKGTDRAKKAKHPSLQEAKRNLVVAEAGKRMKTLGVAEVSIEIGPLKFLWSIYVAPIGDDLLLGCDVIDEKDITINTKRGLEIQGVWIDCDVQRRSDNVARILLKETVTIPPNSEVILEGYGVNCETIDTRYGSIVPVIEDERKILVARCLVDPFQDNIPVRLVNLDSSPVKIRKNYLLGEIHPVIKYDNFVHEDRNSYNISSSTDGINNWVEIGKSISQGDVIEPPNIPDDLKCFKVSSLDTINNGVQANTPKLPDHLKDLYEKSCVKLSNSKDKLKLAEVLIKNQNAFAKIKLI</sequence>
<dbReference type="Proteomes" id="UP000507470">
    <property type="component" value="Unassembled WGS sequence"/>
</dbReference>